<dbReference type="Pfam" id="PF00348">
    <property type="entry name" value="polyprenyl_synt"/>
    <property type="match status" value="2"/>
</dbReference>
<organism evidence="7 8">
    <name type="scientific">candidate division TA06 bacterium DG_24</name>
    <dbReference type="NCBI Taxonomy" id="1703770"/>
    <lineage>
        <taxon>Bacteria</taxon>
        <taxon>Bacteria division TA06</taxon>
    </lineage>
</organism>
<keyword evidence="3 6" id="KW-0808">Transferase</keyword>
<evidence type="ECO:0000313" key="7">
    <source>
        <dbReference type="EMBL" id="KPJ52488.1"/>
    </source>
</evidence>
<evidence type="ECO:0000313" key="8">
    <source>
        <dbReference type="Proteomes" id="UP000052008"/>
    </source>
</evidence>
<dbReference type="EMBL" id="LIZS01000056">
    <property type="protein sequence ID" value="KPJ52488.1"/>
    <property type="molecule type" value="Genomic_DNA"/>
</dbReference>
<evidence type="ECO:0000256" key="5">
    <source>
        <dbReference type="ARBA" id="ARBA00022842"/>
    </source>
</evidence>
<evidence type="ECO:0000256" key="2">
    <source>
        <dbReference type="ARBA" id="ARBA00006706"/>
    </source>
</evidence>
<proteinExistence type="inferred from homology"/>
<dbReference type="InterPro" id="IPR008949">
    <property type="entry name" value="Isoprenoid_synthase_dom_sf"/>
</dbReference>
<comment type="caution">
    <text evidence="7">The sequence shown here is derived from an EMBL/GenBank/DDBJ whole genome shotgun (WGS) entry which is preliminary data.</text>
</comment>
<evidence type="ECO:0008006" key="9">
    <source>
        <dbReference type="Google" id="ProtNLM"/>
    </source>
</evidence>
<gene>
    <name evidence="7" type="ORF">AMJ39_07735</name>
</gene>
<dbReference type="SUPFAM" id="SSF48576">
    <property type="entry name" value="Terpenoid synthases"/>
    <property type="match status" value="1"/>
</dbReference>
<dbReference type="STRING" id="1703770.AMJ39_07735"/>
<evidence type="ECO:0000256" key="4">
    <source>
        <dbReference type="ARBA" id="ARBA00022723"/>
    </source>
</evidence>
<dbReference type="InterPro" id="IPR033749">
    <property type="entry name" value="Polyprenyl_synt_CS"/>
</dbReference>
<dbReference type="PROSITE" id="PS00723">
    <property type="entry name" value="POLYPRENYL_SYNTHASE_1"/>
    <property type="match status" value="1"/>
</dbReference>
<evidence type="ECO:0000256" key="1">
    <source>
        <dbReference type="ARBA" id="ARBA00001946"/>
    </source>
</evidence>
<dbReference type="PANTHER" id="PTHR12001:SF69">
    <property type="entry name" value="ALL TRANS-POLYPRENYL-DIPHOSPHATE SYNTHASE PDSS1"/>
    <property type="match status" value="1"/>
</dbReference>
<dbReference type="GO" id="GO:0004659">
    <property type="term" value="F:prenyltransferase activity"/>
    <property type="evidence" value="ECO:0007669"/>
    <property type="project" value="InterPro"/>
</dbReference>
<keyword evidence="4" id="KW-0479">Metal-binding</keyword>
<evidence type="ECO:0000256" key="3">
    <source>
        <dbReference type="ARBA" id="ARBA00022679"/>
    </source>
</evidence>
<accession>A0A0S7WQR3</accession>
<dbReference type="AlphaFoldDB" id="A0A0S7WQR3"/>
<comment type="similarity">
    <text evidence="2 6">Belongs to the FPP/GGPP synthase family.</text>
</comment>
<protein>
    <recommendedName>
        <fullName evidence="9">Polyprenyl synthetase</fullName>
    </recommendedName>
</protein>
<dbReference type="GO" id="GO:0008299">
    <property type="term" value="P:isoprenoid biosynthetic process"/>
    <property type="evidence" value="ECO:0007669"/>
    <property type="project" value="InterPro"/>
</dbReference>
<name>A0A0S7WQR3_UNCT6</name>
<dbReference type="InterPro" id="IPR000092">
    <property type="entry name" value="Polyprenyl_synt"/>
</dbReference>
<dbReference type="GO" id="GO:0046872">
    <property type="term" value="F:metal ion binding"/>
    <property type="evidence" value="ECO:0007669"/>
    <property type="project" value="UniProtKB-KW"/>
</dbReference>
<dbReference type="PROSITE" id="PS00444">
    <property type="entry name" value="POLYPRENYL_SYNTHASE_2"/>
    <property type="match status" value="1"/>
</dbReference>
<dbReference type="PANTHER" id="PTHR12001">
    <property type="entry name" value="GERANYLGERANYL PYROPHOSPHATE SYNTHASE"/>
    <property type="match status" value="1"/>
</dbReference>
<dbReference type="PATRIC" id="fig|1703770.3.peg.2135"/>
<reference evidence="7 8" key="1">
    <citation type="journal article" date="2015" name="Microbiome">
        <title>Genomic resolution of linkages in carbon, nitrogen, and sulfur cycling among widespread estuary sediment bacteria.</title>
        <authorList>
            <person name="Baker B.J."/>
            <person name="Lazar C.S."/>
            <person name="Teske A.P."/>
            <person name="Dick G.J."/>
        </authorList>
    </citation>
    <scope>NUCLEOTIDE SEQUENCE [LARGE SCALE GENOMIC DNA]</scope>
    <source>
        <strain evidence="7">DG_24</strain>
    </source>
</reference>
<keyword evidence="5" id="KW-0460">Magnesium</keyword>
<dbReference type="Gene3D" id="1.10.600.10">
    <property type="entry name" value="Farnesyl Diphosphate Synthase"/>
    <property type="match status" value="2"/>
</dbReference>
<dbReference type="CDD" id="cd00685">
    <property type="entry name" value="Trans_IPPS_HT"/>
    <property type="match status" value="1"/>
</dbReference>
<dbReference type="Proteomes" id="UP000052008">
    <property type="component" value="Unassembled WGS sequence"/>
</dbReference>
<sequence length="299" mass="32633">MSLELILAPIVDDLLEVGRALEEELRSEIPAVDRVTRHLLSGRGKLLRPALVILASRSIGEGVSKSAIRAATMIEMIHMATLVHDDMVDGAETRRGIATEEMHPILGIVAETVCRMSAAELIQTDRRGDVTMREEEYLSIAGDKTASLIRASCRIGSVLADGSKADREALSDFGWNFGIAFQIVDDLLDFVGSGRKMGKPVGVDLRDGRVTLPLLYMLKEGSTEERQRIAQMLDVCGVGTEESWEEAIALVKERGGVERTREVAGTYTERAKEAIDTLAPSQAKDTLLLLADFVVDRDG</sequence>
<evidence type="ECO:0000256" key="6">
    <source>
        <dbReference type="RuleBase" id="RU004466"/>
    </source>
</evidence>
<comment type="cofactor">
    <cofactor evidence="1">
        <name>Mg(2+)</name>
        <dbReference type="ChEBI" id="CHEBI:18420"/>
    </cofactor>
</comment>